<feature type="compositionally biased region" description="Basic and acidic residues" evidence="1">
    <location>
        <begin position="435"/>
        <end position="458"/>
    </location>
</feature>
<comment type="caution">
    <text evidence="2">The sequence shown here is derived from an EMBL/GenBank/DDBJ whole genome shotgun (WGS) entry which is preliminary data.</text>
</comment>
<protein>
    <submittedName>
        <fullName evidence="2">Uncharacterized protein</fullName>
    </submittedName>
</protein>
<gene>
    <name evidence="2" type="ORF">CC1G_08015</name>
</gene>
<dbReference type="RefSeq" id="XP_001835506.2">
    <property type="nucleotide sequence ID" value="XM_001835454.2"/>
</dbReference>
<reference evidence="2 3" key="1">
    <citation type="journal article" date="2010" name="Proc. Natl. Acad. Sci. U.S.A.">
        <title>Insights into evolution of multicellular fungi from the assembled chromosomes of the mushroom Coprinopsis cinerea (Coprinus cinereus).</title>
        <authorList>
            <person name="Stajich J.E."/>
            <person name="Wilke S.K."/>
            <person name="Ahren D."/>
            <person name="Au C.H."/>
            <person name="Birren B.W."/>
            <person name="Borodovsky M."/>
            <person name="Burns C."/>
            <person name="Canback B."/>
            <person name="Casselton L.A."/>
            <person name="Cheng C.K."/>
            <person name="Deng J."/>
            <person name="Dietrich F.S."/>
            <person name="Fargo D.C."/>
            <person name="Farman M.L."/>
            <person name="Gathman A.C."/>
            <person name="Goldberg J."/>
            <person name="Guigo R."/>
            <person name="Hoegger P.J."/>
            <person name="Hooker J.B."/>
            <person name="Huggins A."/>
            <person name="James T.Y."/>
            <person name="Kamada T."/>
            <person name="Kilaru S."/>
            <person name="Kodira C."/>
            <person name="Kues U."/>
            <person name="Kupfer D."/>
            <person name="Kwan H.S."/>
            <person name="Lomsadze A."/>
            <person name="Li W."/>
            <person name="Lilly W.W."/>
            <person name="Ma L.J."/>
            <person name="Mackey A.J."/>
            <person name="Manning G."/>
            <person name="Martin F."/>
            <person name="Muraguchi H."/>
            <person name="Natvig D.O."/>
            <person name="Palmerini H."/>
            <person name="Ramesh M.A."/>
            <person name="Rehmeyer C.J."/>
            <person name="Roe B.A."/>
            <person name="Shenoy N."/>
            <person name="Stanke M."/>
            <person name="Ter-Hovhannisyan V."/>
            <person name="Tunlid A."/>
            <person name="Velagapudi R."/>
            <person name="Vision T.J."/>
            <person name="Zeng Q."/>
            <person name="Zolan M.E."/>
            <person name="Pukkila P.J."/>
        </authorList>
    </citation>
    <scope>NUCLEOTIDE SEQUENCE [LARGE SCALE GENOMIC DNA]</scope>
    <source>
        <strain evidence="3">Okayama-7 / 130 / ATCC MYA-4618 / FGSC 9003</strain>
    </source>
</reference>
<feature type="compositionally biased region" description="Polar residues" evidence="1">
    <location>
        <begin position="107"/>
        <end position="122"/>
    </location>
</feature>
<dbReference type="HOGENOM" id="CLU_491805_0_0_1"/>
<dbReference type="Proteomes" id="UP000001861">
    <property type="component" value="Unassembled WGS sequence"/>
</dbReference>
<feature type="region of interest" description="Disordered" evidence="1">
    <location>
        <begin position="248"/>
        <end position="336"/>
    </location>
</feature>
<feature type="compositionally biased region" description="Basic and acidic residues" evidence="1">
    <location>
        <begin position="321"/>
        <end position="336"/>
    </location>
</feature>
<dbReference type="STRING" id="240176.A8NQ98"/>
<dbReference type="InParanoid" id="A8NQ98"/>
<evidence type="ECO:0000256" key="1">
    <source>
        <dbReference type="SAM" id="MobiDB-lite"/>
    </source>
</evidence>
<evidence type="ECO:0000313" key="2">
    <source>
        <dbReference type="EMBL" id="EAU86291.2"/>
    </source>
</evidence>
<name>A8NQ98_COPC7</name>
<dbReference type="KEGG" id="cci:CC1G_08015"/>
<keyword evidence="3" id="KW-1185">Reference proteome</keyword>
<dbReference type="GeneID" id="6012038"/>
<dbReference type="VEuPathDB" id="FungiDB:CC1G_08015"/>
<sequence>MLCGLPLPLFSRKAKRERPIISAPIPQDTSRMSAWRNQLAEAGNKSDSNNALYAVPNPNGSAGKILLERPVSPQTSPPLDDDFDAYTQTGIGTYARGVGDHSRSFGHYQQQQQPARIPATSSPHRRPGIDSIDTFYGGHNQSHLAANTSSNHHNVTTSPKQRSSPVRHHDVAGANVDRSGSHRDHHRPASPRHNPNGGNNNNNNNSTPNSSRSKGKGRQDPTADYAEYQAYMKEMEKMFGKHGDLDVSLNRVKDPRSGTRESLTIGRVQMKNNGAAPSRGNSTSRRHPGSSPPFILSKTLPSGKVSRHASSNENGNRPPRARQDFEETSRRVIESTPDKTVTISTWREQVAKEADDAVERVSVYYVSGDVGTEMLENARGELDGFGAGTRSGSGSGNGAGVATGALGLVAKHNSMDRSKERVASPPVSQQVSQREPSHEGHHSITRESTQSHRNESQGHSRAAPSWIRPSQYLPNPLIIPNYDKSNSLESTSSSSAGPSTTSSSDPASRELYPPTPPPKPTTRLHSFKPDPMQSTPIDTRLDMPSFHPTQDGSLISTILKTSGSSSPHSSAGLEEVLRTCRPPLVHLMPMLAQLGITTKEHLDAMATFDAETRDRELKEEALRIGITIMEWAALMNKLKHLKPY</sequence>
<feature type="compositionally biased region" description="Low complexity" evidence="1">
    <location>
        <begin position="194"/>
        <end position="211"/>
    </location>
</feature>
<dbReference type="eggNOG" id="ENOG502T04K">
    <property type="taxonomic scope" value="Eukaryota"/>
</dbReference>
<feature type="region of interest" description="Disordered" evidence="1">
    <location>
        <begin position="95"/>
        <end position="221"/>
    </location>
</feature>
<evidence type="ECO:0000313" key="3">
    <source>
        <dbReference type="Proteomes" id="UP000001861"/>
    </source>
</evidence>
<feature type="compositionally biased region" description="Polar residues" evidence="1">
    <location>
        <begin position="139"/>
        <end position="164"/>
    </location>
</feature>
<feature type="region of interest" description="Disordered" evidence="1">
    <location>
        <begin position="414"/>
        <end position="540"/>
    </location>
</feature>
<dbReference type="OrthoDB" id="2989516at2759"/>
<feature type="compositionally biased region" description="Basic and acidic residues" evidence="1">
    <location>
        <begin position="248"/>
        <end position="259"/>
    </location>
</feature>
<feature type="compositionally biased region" description="Low complexity" evidence="1">
    <location>
        <begin position="485"/>
        <end position="504"/>
    </location>
</feature>
<dbReference type="EMBL" id="AACS02000008">
    <property type="protein sequence ID" value="EAU86291.2"/>
    <property type="molecule type" value="Genomic_DNA"/>
</dbReference>
<dbReference type="OMA" id="HEPAENY"/>
<organism evidence="2 3">
    <name type="scientific">Coprinopsis cinerea (strain Okayama-7 / 130 / ATCC MYA-4618 / FGSC 9003)</name>
    <name type="common">Inky cap fungus</name>
    <name type="synonym">Hormographiella aspergillata</name>
    <dbReference type="NCBI Taxonomy" id="240176"/>
    <lineage>
        <taxon>Eukaryota</taxon>
        <taxon>Fungi</taxon>
        <taxon>Dikarya</taxon>
        <taxon>Basidiomycota</taxon>
        <taxon>Agaricomycotina</taxon>
        <taxon>Agaricomycetes</taxon>
        <taxon>Agaricomycetidae</taxon>
        <taxon>Agaricales</taxon>
        <taxon>Agaricineae</taxon>
        <taxon>Psathyrellaceae</taxon>
        <taxon>Coprinopsis</taxon>
    </lineage>
</organism>
<proteinExistence type="predicted"/>
<accession>A8NQ98</accession>
<dbReference type="AlphaFoldDB" id="A8NQ98"/>